<accession>A0A0D3JNN8</accession>
<sequence length="194" mass="19543">MKELKPLCPASHDTPSPKKARLTDAALDGVEAHTRDALAPDELGSGGGGGTSHARASTHTRAAWGWTDRQAASPLPLASHPSTSSPPLVAKSESGGGSAPSPASPKPTPRSREPPATPPGPRANPPATTGGGGGAGAVLDARREGDAAFLVGASDPYPDPEVSLSLDMPDDSSVESAFRALGVGTWSNFDGMLR</sequence>
<evidence type="ECO:0000256" key="1">
    <source>
        <dbReference type="SAM" id="MobiDB-lite"/>
    </source>
</evidence>
<dbReference type="Proteomes" id="UP000013827">
    <property type="component" value="Unassembled WGS sequence"/>
</dbReference>
<reference evidence="2" key="2">
    <citation type="submission" date="2024-10" db="UniProtKB">
        <authorList>
            <consortium name="EnsemblProtists"/>
        </authorList>
    </citation>
    <scope>IDENTIFICATION</scope>
</reference>
<dbReference type="RefSeq" id="XP_005777552.1">
    <property type="nucleotide sequence ID" value="XM_005777495.1"/>
</dbReference>
<reference evidence="3" key="1">
    <citation type="journal article" date="2013" name="Nature">
        <title>Pan genome of the phytoplankton Emiliania underpins its global distribution.</title>
        <authorList>
            <person name="Read B.A."/>
            <person name="Kegel J."/>
            <person name="Klute M.J."/>
            <person name="Kuo A."/>
            <person name="Lefebvre S.C."/>
            <person name="Maumus F."/>
            <person name="Mayer C."/>
            <person name="Miller J."/>
            <person name="Monier A."/>
            <person name="Salamov A."/>
            <person name="Young J."/>
            <person name="Aguilar M."/>
            <person name="Claverie J.M."/>
            <person name="Frickenhaus S."/>
            <person name="Gonzalez K."/>
            <person name="Herman E.K."/>
            <person name="Lin Y.C."/>
            <person name="Napier J."/>
            <person name="Ogata H."/>
            <person name="Sarno A.F."/>
            <person name="Shmutz J."/>
            <person name="Schroeder D."/>
            <person name="de Vargas C."/>
            <person name="Verret F."/>
            <person name="von Dassow P."/>
            <person name="Valentin K."/>
            <person name="Van de Peer Y."/>
            <person name="Wheeler G."/>
            <person name="Dacks J.B."/>
            <person name="Delwiche C.F."/>
            <person name="Dyhrman S.T."/>
            <person name="Glockner G."/>
            <person name="John U."/>
            <person name="Richards T."/>
            <person name="Worden A.Z."/>
            <person name="Zhang X."/>
            <person name="Grigoriev I.V."/>
            <person name="Allen A.E."/>
            <person name="Bidle K."/>
            <person name="Borodovsky M."/>
            <person name="Bowler C."/>
            <person name="Brownlee C."/>
            <person name="Cock J.M."/>
            <person name="Elias M."/>
            <person name="Gladyshev V.N."/>
            <person name="Groth M."/>
            <person name="Guda C."/>
            <person name="Hadaegh A."/>
            <person name="Iglesias-Rodriguez M.D."/>
            <person name="Jenkins J."/>
            <person name="Jones B.M."/>
            <person name="Lawson T."/>
            <person name="Leese F."/>
            <person name="Lindquist E."/>
            <person name="Lobanov A."/>
            <person name="Lomsadze A."/>
            <person name="Malik S.B."/>
            <person name="Marsh M.E."/>
            <person name="Mackinder L."/>
            <person name="Mock T."/>
            <person name="Mueller-Roeber B."/>
            <person name="Pagarete A."/>
            <person name="Parker M."/>
            <person name="Probert I."/>
            <person name="Quesneville H."/>
            <person name="Raines C."/>
            <person name="Rensing S.A."/>
            <person name="Riano-Pachon D.M."/>
            <person name="Richier S."/>
            <person name="Rokitta S."/>
            <person name="Shiraiwa Y."/>
            <person name="Soanes D.M."/>
            <person name="van der Giezen M."/>
            <person name="Wahlund T.M."/>
            <person name="Williams B."/>
            <person name="Wilson W."/>
            <person name="Wolfe G."/>
            <person name="Wurch L.L."/>
        </authorList>
    </citation>
    <scope>NUCLEOTIDE SEQUENCE</scope>
</reference>
<feature type="compositionally biased region" description="Pro residues" evidence="1">
    <location>
        <begin position="115"/>
        <end position="124"/>
    </location>
</feature>
<dbReference type="EnsemblProtists" id="EOD25123">
    <property type="protein sequence ID" value="EOD25123"/>
    <property type="gene ID" value="EMIHUDRAFT_435267"/>
</dbReference>
<feature type="region of interest" description="Disordered" evidence="1">
    <location>
        <begin position="1"/>
        <end position="141"/>
    </location>
</feature>
<keyword evidence="3" id="KW-1185">Reference proteome</keyword>
<evidence type="ECO:0000313" key="3">
    <source>
        <dbReference type="Proteomes" id="UP000013827"/>
    </source>
</evidence>
<name>A0A0D3JNN8_EMIH1</name>
<dbReference type="HOGENOM" id="CLU_1404832_0_0_1"/>
<proteinExistence type="predicted"/>
<protein>
    <submittedName>
        <fullName evidence="2">Uncharacterized protein</fullName>
    </submittedName>
</protein>
<evidence type="ECO:0000313" key="2">
    <source>
        <dbReference type="EnsemblProtists" id="EOD25123"/>
    </source>
</evidence>
<dbReference type="GeneID" id="17270669"/>
<dbReference type="PaxDb" id="2903-EOD25123"/>
<dbReference type="KEGG" id="ehx:EMIHUDRAFT_435267"/>
<dbReference type="AlphaFoldDB" id="A0A0D3JNN8"/>
<organism evidence="2 3">
    <name type="scientific">Emiliania huxleyi (strain CCMP1516)</name>
    <dbReference type="NCBI Taxonomy" id="280463"/>
    <lineage>
        <taxon>Eukaryota</taxon>
        <taxon>Haptista</taxon>
        <taxon>Haptophyta</taxon>
        <taxon>Prymnesiophyceae</taxon>
        <taxon>Isochrysidales</taxon>
        <taxon>Noelaerhabdaceae</taxon>
        <taxon>Emiliania</taxon>
    </lineage>
</organism>